<evidence type="ECO:0000313" key="1">
    <source>
        <dbReference type="EMBL" id="KAF2008273.1"/>
    </source>
</evidence>
<dbReference type="RefSeq" id="XP_033376612.1">
    <property type="nucleotide sequence ID" value="XM_033532582.1"/>
</dbReference>
<proteinExistence type="predicted"/>
<evidence type="ECO:0000313" key="2">
    <source>
        <dbReference type="Proteomes" id="UP000799778"/>
    </source>
</evidence>
<dbReference type="GeneID" id="54289979"/>
<organism evidence="1 2">
    <name type="scientific">Aaosphaeria arxii CBS 175.79</name>
    <dbReference type="NCBI Taxonomy" id="1450172"/>
    <lineage>
        <taxon>Eukaryota</taxon>
        <taxon>Fungi</taxon>
        <taxon>Dikarya</taxon>
        <taxon>Ascomycota</taxon>
        <taxon>Pezizomycotina</taxon>
        <taxon>Dothideomycetes</taxon>
        <taxon>Pleosporomycetidae</taxon>
        <taxon>Pleosporales</taxon>
        <taxon>Pleosporales incertae sedis</taxon>
        <taxon>Aaosphaeria</taxon>
    </lineage>
</organism>
<protein>
    <submittedName>
        <fullName evidence="1">Uncharacterized protein</fullName>
    </submittedName>
</protein>
<sequence>MPSPPMLSEEAVQHLHRAFSTAQLYMDKTAAAATLLVAALDFAYGDDLYDIIAYNATLADASPTSDPRRTTLQPEEIEIRSATQCRIETRKQLARGLQTLYTRRSVG</sequence>
<dbReference type="Proteomes" id="UP000799778">
    <property type="component" value="Unassembled WGS sequence"/>
</dbReference>
<gene>
    <name evidence="1" type="ORF">BU24DRAFT_469103</name>
</gene>
<keyword evidence="2" id="KW-1185">Reference proteome</keyword>
<reference evidence="1" key="1">
    <citation type="journal article" date="2020" name="Stud. Mycol.">
        <title>101 Dothideomycetes genomes: a test case for predicting lifestyles and emergence of pathogens.</title>
        <authorList>
            <person name="Haridas S."/>
            <person name="Albert R."/>
            <person name="Binder M."/>
            <person name="Bloem J."/>
            <person name="Labutti K."/>
            <person name="Salamov A."/>
            <person name="Andreopoulos B."/>
            <person name="Baker S."/>
            <person name="Barry K."/>
            <person name="Bills G."/>
            <person name="Bluhm B."/>
            <person name="Cannon C."/>
            <person name="Castanera R."/>
            <person name="Culley D."/>
            <person name="Daum C."/>
            <person name="Ezra D."/>
            <person name="Gonzalez J."/>
            <person name="Henrissat B."/>
            <person name="Kuo A."/>
            <person name="Liang C."/>
            <person name="Lipzen A."/>
            <person name="Lutzoni F."/>
            <person name="Magnuson J."/>
            <person name="Mondo S."/>
            <person name="Nolan M."/>
            <person name="Ohm R."/>
            <person name="Pangilinan J."/>
            <person name="Park H.-J."/>
            <person name="Ramirez L."/>
            <person name="Alfaro M."/>
            <person name="Sun H."/>
            <person name="Tritt A."/>
            <person name="Yoshinaga Y."/>
            <person name="Zwiers L.-H."/>
            <person name="Turgeon B."/>
            <person name="Goodwin S."/>
            <person name="Spatafora J."/>
            <person name="Crous P."/>
            <person name="Grigoriev I."/>
        </authorList>
    </citation>
    <scope>NUCLEOTIDE SEQUENCE</scope>
    <source>
        <strain evidence="1">CBS 175.79</strain>
    </source>
</reference>
<dbReference type="EMBL" id="ML978099">
    <property type="protein sequence ID" value="KAF2008273.1"/>
    <property type="molecule type" value="Genomic_DNA"/>
</dbReference>
<name>A0A6A5X5P3_9PLEO</name>
<dbReference type="AlphaFoldDB" id="A0A6A5X5P3"/>
<accession>A0A6A5X5P3</accession>